<dbReference type="EMBL" id="BPLQ01005716">
    <property type="protein sequence ID" value="GIY16570.1"/>
    <property type="molecule type" value="Genomic_DNA"/>
</dbReference>
<protein>
    <submittedName>
        <fullName evidence="2">Uncharacterized protein</fullName>
    </submittedName>
</protein>
<feature type="compositionally biased region" description="Basic and acidic residues" evidence="1">
    <location>
        <begin position="192"/>
        <end position="209"/>
    </location>
</feature>
<evidence type="ECO:0000256" key="1">
    <source>
        <dbReference type="SAM" id="MobiDB-lite"/>
    </source>
</evidence>
<comment type="caution">
    <text evidence="2">The sequence shown here is derived from an EMBL/GenBank/DDBJ whole genome shotgun (WGS) entry which is preliminary data.</text>
</comment>
<feature type="compositionally biased region" description="Low complexity" evidence="1">
    <location>
        <begin position="127"/>
        <end position="136"/>
    </location>
</feature>
<proteinExistence type="predicted"/>
<gene>
    <name evidence="2" type="ORF">CDAR_598801</name>
</gene>
<accession>A0AAV4R4Z9</accession>
<evidence type="ECO:0000313" key="2">
    <source>
        <dbReference type="EMBL" id="GIY16570.1"/>
    </source>
</evidence>
<dbReference type="Proteomes" id="UP001054837">
    <property type="component" value="Unassembled WGS sequence"/>
</dbReference>
<feature type="region of interest" description="Disordered" evidence="1">
    <location>
        <begin position="119"/>
        <end position="145"/>
    </location>
</feature>
<organism evidence="2 3">
    <name type="scientific">Caerostris darwini</name>
    <dbReference type="NCBI Taxonomy" id="1538125"/>
    <lineage>
        <taxon>Eukaryota</taxon>
        <taxon>Metazoa</taxon>
        <taxon>Ecdysozoa</taxon>
        <taxon>Arthropoda</taxon>
        <taxon>Chelicerata</taxon>
        <taxon>Arachnida</taxon>
        <taxon>Araneae</taxon>
        <taxon>Araneomorphae</taxon>
        <taxon>Entelegynae</taxon>
        <taxon>Araneoidea</taxon>
        <taxon>Araneidae</taxon>
        <taxon>Caerostris</taxon>
    </lineage>
</organism>
<evidence type="ECO:0000313" key="3">
    <source>
        <dbReference type="Proteomes" id="UP001054837"/>
    </source>
</evidence>
<feature type="compositionally biased region" description="Acidic residues" evidence="1">
    <location>
        <begin position="210"/>
        <end position="309"/>
    </location>
</feature>
<dbReference type="AlphaFoldDB" id="A0AAV4R4Z9"/>
<sequence length="399" mass="43381">MDSAPQKFSFALLCIFTDKYTEHLTSEYLADDDVQSLCKIIIGLKISFGSAFEEREYISDALQLTLSSHPYEENRVLAEVKGYSCEISNGSLTSDGQQSLILDDSLTDKYSDSDYELITDSGHTQNSKESSFASMESSEKEISDQNTQLYISENAPIKCNDSNGCEDSVQRGEVSIQRGEVSIQRGEVSVQRGDDSVQRGDDSVQRGDVSDDVGDVSDDVGEVSDDVGEDSDDVGEDSEDGGEDSEDGGEDSDDGGEDSEDGGEDSEDGGEDSEDGGEDSEDGGEDSEDGGEDSEDGGEDSEDGGEDSEDARKSKIKARKDGDQLYMQQIAQIPGRDAIPGLEDAIPGFDAKEKYIKYMLFNYCEDLETVRQILQKTATRCPCCDTYCYTYVVGLILIL</sequence>
<reference evidence="2 3" key="1">
    <citation type="submission" date="2021-06" db="EMBL/GenBank/DDBJ databases">
        <title>Caerostris darwini draft genome.</title>
        <authorList>
            <person name="Kono N."/>
            <person name="Arakawa K."/>
        </authorList>
    </citation>
    <scope>NUCLEOTIDE SEQUENCE [LARGE SCALE GENOMIC DNA]</scope>
</reference>
<feature type="region of interest" description="Disordered" evidence="1">
    <location>
        <begin position="160"/>
        <end position="313"/>
    </location>
</feature>
<keyword evidence="3" id="KW-1185">Reference proteome</keyword>
<name>A0AAV4R4Z9_9ARAC</name>